<dbReference type="InterPro" id="IPR011437">
    <property type="entry name" value="DUF1540"/>
</dbReference>
<proteinExistence type="predicted"/>
<feature type="domain" description="DUF1540" evidence="1">
    <location>
        <begin position="4"/>
        <end position="66"/>
    </location>
</feature>
<evidence type="ECO:0000259" key="1">
    <source>
        <dbReference type="Pfam" id="PF07561"/>
    </source>
</evidence>
<evidence type="ECO:0000313" key="2">
    <source>
        <dbReference type="EMBL" id="MCF6137934.1"/>
    </source>
</evidence>
<name>A0ABS9GZ21_9BACL</name>
<sequence>MPTVKCNVANCVYWGEGNNCQADSILVEVDQHANEDYDMSASGNLIEDALHKDQARHNAETCCHTFRSKH</sequence>
<evidence type="ECO:0000313" key="3">
    <source>
        <dbReference type="Proteomes" id="UP001649381"/>
    </source>
</evidence>
<reference evidence="2 3" key="1">
    <citation type="submission" date="2022-01" db="EMBL/GenBank/DDBJ databases">
        <title>Alkalihalobacillus sp. EGI L200015, a novel bacterium isolated from a salt lake sediment.</title>
        <authorList>
            <person name="Gao L."/>
            <person name="Fang B.-Z."/>
            <person name="Li W.-J."/>
        </authorList>
    </citation>
    <scope>NUCLEOTIDE SEQUENCE [LARGE SCALE GENOMIC DNA]</scope>
    <source>
        <strain evidence="2 3">KCTC 12718</strain>
    </source>
</reference>
<keyword evidence="3" id="KW-1185">Reference proteome</keyword>
<dbReference type="EMBL" id="JAKIJS010000001">
    <property type="protein sequence ID" value="MCF6137934.1"/>
    <property type="molecule type" value="Genomic_DNA"/>
</dbReference>
<protein>
    <submittedName>
        <fullName evidence="2">DUF1540 domain-containing protein</fullName>
    </submittedName>
</protein>
<dbReference type="RefSeq" id="WP_236333954.1">
    <property type="nucleotide sequence ID" value="NZ_JAKIJS010000001.1"/>
</dbReference>
<dbReference type="Pfam" id="PF07561">
    <property type="entry name" value="DUF1540"/>
    <property type="match status" value="1"/>
</dbReference>
<accession>A0ABS9GZ21</accession>
<organism evidence="2 3">
    <name type="scientific">Pseudalkalibacillus berkeleyi</name>
    <dbReference type="NCBI Taxonomy" id="1069813"/>
    <lineage>
        <taxon>Bacteria</taxon>
        <taxon>Bacillati</taxon>
        <taxon>Bacillota</taxon>
        <taxon>Bacilli</taxon>
        <taxon>Bacillales</taxon>
        <taxon>Fictibacillaceae</taxon>
        <taxon>Pseudalkalibacillus</taxon>
    </lineage>
</organism>
<dbReference type="Proteomes" id="UP001649381">
    <property type="component" value="Unassembled WGS sequence"/>
</dbReference>
<comment type="caution">
    <text evidence="2">The sequence shown here is derived from an EMBL/GenBank/DDBJ whole genome shotgun (WGS) entry which is preliminary data.</text>
</comment>
<gene>
    <name evidence="2" type="ORF">L2716_09390</name>
</gene>